<dbReference type="EMBL" id="JAABLM010000019">
    <property type="protein sequence ID" value="NBL66010.1"/>
    <property type="molecule type" value="Genomic_DNA"/>
</dbReference>
<gene>
    <name evidence="2" type="ORF">GV828_12450</name>
</gene>
<feature type="transmembrane region" description="Helical" evidence="1">
    <location>
        <begin position="139"/>
        <end position="168"/>
    </location>
</feature>
<keyword evidence="1" id="KW-0812">Transmembrane</keyword>
<feature type="transmembrane region" description="Helical" evidence="1">
    <location>
        <begin position="180"/>
        <end position="200"/>
    </location>
</feature>
<keyword evidence="3" id="KW-1185">Reference proteome</keyword>
<protein>
    <submittedName>
        <fullName evidence="2">Uncharacterized protein</fullName>
    </submittedName>
</protein>
<organism evidence="2 3">
    <name type="scientific">Flavobacterium ichthyis</name>
    <dbReference type="NCBI Taxonomy" id="2698827"/>
    <lineage>
        <taxon>Bacteria</taxon>
        <taxon>Pseudomonadati</taxon>
        <taxon>Bacteroidota</taxon>
        <taxon>Flavobacteriia</taxon>
        <taxon>Flavobacteriales</taxon>
        <taxon>Flavobacteriaceae</taxon>
        <taxon>Flavobacterium</taxon>
    </lineage>
</organism>
<feature type="transmembrane region" description="Helical" evidence="1">
    <location>
        <begin position="78"/>
        <end position="97"/>
    </location>
</feature>
<feature type="transmembrane region" description="Helical" evidence="1">
    <location>
        <begin position="103"/>
        <end position="127"/>
    </location>
</feature>
<evidence type="ECO:0000313" key="2">
    <source>
        <dbReference type="EMBL" id="NBL66010.1"/>
    </source>
</evidence>
<evidence type="ECO:0000256" key="1">
    <source>
        <dbReference type="SAM" id="Phobius"/>
    </source>
</evidence>
<evidence type="ECO:0000313" key="3">
    <source>
        <dbReference type="Proteomes" id="UP000798602"/>
    </source>
</evidence>
<reference evidence="3" key="1">
    <citation type="submission" date="2020-01" db="EMBL/GenBank/DDBJ databases">
        <title>Sphingomonas sp. strain CSW-10.</title>
        <authorList>
            <person name="Chen W.-M."/>
        </authorList>
    </citation>
    <scope>NUCLEOTIDE SEQUENCE [LARGE SCALE GENOMIC DNA]</scope>
    <source>
        <strain evidence="3">NST-5</strain>
    </source>
</reference>
<name>A0ABW9ZAS4_9FLAO</name>
<sequence>MSLQSSLNHQIKSYRKWDLVIFLSLTLLSVLNGKTTVFYLIYFFWWNALVQLAVDFYFRNRNENAICENNERFEFSSLFLMGIYWVFIVVFFGFIAGSGNHDIIFTNMEVLFFQNWFFNGNLIFILIERILLHKTKQPISIYLSAFSPNAIVLHISIIVGGVVMFFVVRNYPEIFTPENRWGSALIVLPFLLLKIMIQYLTKSDNQLQKN</sequence>
<dbReference type="Proteomes" id="UP000798602">
    <property type="component" value="Unassembled WGS sequence"/>
</dbReference>
<comment type="caution">
    <text evidence="2">The sequence shown here is derived from an EMBL/GenBank/DDBJ whole genome shotgun (WGS) entry which is preliminary data.</text>
</comment>
<keyword evidence="1" id="KW-1133">Transmembrane helix</keyword>
<feature type="transmembrane region" description="Helical" evidence="1">
    <location>
        <begin position="14"/>
        <end position="31"/>
    </location>
</feature>
<dbReference type="RefSeq" id="WP_166537829.1">
    <property type="nucleotide sequence ID" value="NZ_JAABLM010000019.1"/>
</dbReference>
<accession>A0ABW9ZAS4</accession>
<proteinExistence type="predicted"/>
<keyword evidence="1" id="KW-0472">Membrane</keyword>